<comment type="caution">
    <text evidence="1">The sequence shown here is derived from an EMBL/GenBank/DDBJ whole genome shotgun (WGS) entry which is preliminary data.</text>
</comment>
<dbReference type="EMBL" id="JBHSHC010000156">
    <property type="protein sequence ID" value="MFC4770162.1"/>
    <property type="molecule type" value="Genomic_DNA"/>
</dbReference>
<protein>
    <recommendedName>
        <fullName evidence="3">Transposase</fullName>
    </recommendedName>
</protein>
<accession>A0ABV9QA71</accession>
<keyword evidence="2" id="KW-1185">Reference proteome</keyword>
<dbReference type="RefSeq" id="WP_380029499.1">
    <property type="nucleotide sequence ID" value="NZ_JBHSHC010000156.1"/>
</dbReference>
<sequence length="300" mass="34331">MRLSSSTSKTKSMSKRKTPSFVCEIPLVVTRKQERVLNTRFEAARHMYNALLCEAMKRLRLMQQSKEYQSAKAIPHDQKEERRAAFHAVRLQFGFTEYQLSQYATVLRQSWLGHHVGSHLAQKLATRAFTAASQVSFGKAKKVRFKSKRGLHSIEGKSNDAILRWRTDHLKWDGLTLPMRKCVAQDPVILHGLNSKVKYVRLVRRTVRGKTRYYAQLVCEGSAYQKPQRSIGTETVGLDIGPSTIAIVGDTTATLTMFCEEVARSHKEIRRLQRKQDRQRRANTRIALMSWVGQSKASVL</sequence>
<dbReference type="Proteomes" id="UP001596002">
    <property type="component" value="Unassembled WGS sequence"/>
</dbReference>
<name>A0ABV9QA71_9BACL</name>
<gene>
    <name evidence="1" type="ORF">ACFO8Q_23075</name>
</gene>
<proteinExistence type="predicted"/>
<reference evidence="2" key="1">
    <citation type="journal article" date="2019" name="Int. J. Syst. Evol. Microbiol.">
        <title>The Global Catalogue of Microorganisms (GCM) 10K type strain sequencing project: providing services to taxonomists for standard genome sequencing and annotation.</title>
        <authorList>
            <consortium name="The Broad Institute Genomics Platform"/>
            <consortium name="The Broad Institute Genome Sequencing Center for Infectious Disease"/>
            <person name="Wu L."/>
            <person name="Ma J."/>
        </authorList>
    </citation>
    <scope>NUCLEOTIDE SEQUENCE [LARGE SCALE GENOMIC DNA]</scope>
    <source>
        <strain evidence="2">WYCCWR 12678</strain>
    </source>
</reference>
<evidence type="ECO:0000313" key="1">
    <source>
        <dbReference type="EMBL" id="MFC4770162.1"/>
    </source>
</evidence>
<organism evidence="1 2">
    <name type="scientific">Effusibacillus consociatus</name>
    <dbReference type="NCBI Taxonomy" id="1117041"/>
    <lineage>
        <taxon>Bacteria</taxon>
        <taxon>Bacillati</taxon>
        <taxon>Bacillota</taxon>
        <taxon>Bacilli</taxon>
        <taxon>Bacillales</taxon>
        <taxon>Alicyclobacillaceae</taxon>
        <taxon>Effusibacillus</taxon>
    </lineage>
</organism>
<evidence type="ECO:0000313" key="2">
    <source>
        <dbReference type="Proteomes" id="UP001596002"/>
    </source>
</evidence>
<evidence type="ECO:0008006" key="3">
    <source>
        <dbReference type="Google" id="ProtNLM"/>
    </source>
</evidence>